<gene>
    <name evidence="2" type="ORF">KCG46_05305</name>
</gene>
<dbReference type="EMBL" id="JAGSPC010000001">
    <property type="protein sequence ID" value="MBV7258995.1"/>
    <property type="molecule type" value="Genomic_DNA"/>
</dbReference>
<protein>
    <submittedName>
        <fullName evidence="2">Uncharacterized protein</fullName>
    </submittedName>
</protein>
<keyword evidence="1" id="KW-0472">Membrane</keyword>
<evidence type="ECO:0000313" key="3">
    <source>
        <dbReference type="Proteomes" id="UP001138681"/>
    </source>
</evidence>
<comment type="caution">
    <text evidence="2">The sequence shown here is derived from an EMBL/GenBank/DDBJ whole genome shotgun (WGS) entry which is preliminary data.</text>
</comment>
<accession>A0A9X1F551</accession>
<feature type="transmembrane region" description="Helical" evidence="1">
    <location>
        <begin position="43"/>
        <end position="68"/>
    </location>
</feature>
<keyword evidence="3" id="KW-1185">Reference proteome</keyword>
<feature type="transmembrane region" description="Helical" evidence="1">
    <location>
        <begin position="100"/>
        <end position="121"/>
    </location>
</feature>
<organism evidence="2 3">
    <name type="scientific">Erythrobacter crassostreae</name>
    <dbReference type="NCBI Taxonomy" id="2828328"/>
    <lineage>
        <taxon>Bacteria</taxon>
        <taxon>Pseudomonadati</taxon>
        <taxon>Pseudomonadota</taxon>
        <taxon>Alphaproteobacteria</taxon>
        <taxon>Sphingomonadales</taxon>
        <taxon>Erythrobacteraceae</taxon>
        <taxon>Erythrobacter/Porphyrobacter group</taxon>
        <taxon>Erythrobacter</taxon>
    </lineage>
</organism>
<dbReference type="Proteomes" id="UP001138681">
    <property type="component" value="Unassembled WGS sequence"/>
</dbReference>
<dbReference type="RefSeq" id="WP_218404249.1">
    <property type="nucleotide sequence ID" value="NZ_JAGSPC010000001.1"/>
</dbReference>
<reference evidence="2" key="1">
    <citation type="submission" date="2021-04" db="EMBL/GenBank/DDBJ databases">
        <authorList>
            <person name="Pira H."/>
            <person name="Risdian C."/>
            <person name="Wink J."/>
        </authorList>
    </citation>
    <scope>NUCLEOTIDE SEQUENCE</scope>
    <source>
        <strain evidence="2">WH158</strain>
    </source>
</reference>
<proteinExistence type="predicted"/>
<evidence type="ECO:0000256" key="1">
    <source>
        <dbReference type="SAM" id="Phobius"/>
    </source>
</evidence>
<keyword evidence="1" id="KW-0812">Transmembrane</keyword>
<keyword evidence="1" id="KW-1133">Transmembrane helix</keyword>
<dbReference type="AlphaFoldDB" id="A0A9X1F551"/>
<evidence type="ECO:0000313" key="2">
    <source>
        <dbReference type="EMBL" id="MBV7258995.1"/>
    </source>
</evidence>
<sequence length="261" mass="29294">MGGISLALLVALVGVFPGILTLFSFYANSGTDAVKVTPPPLRSIFAIAMIGSFALICHFFYVTSLWLVETIPYKLLKWPLADPYTLLAVDWSQLSRAEAFWGFTGVLLLSVMGIVFGWLIALSDQEDRDTFLYGWLWPIIRNSREDNAFINAFALTTNQNGKDFLGYEGTVTNLVLDSDKNIVGASLANVEVFYLRMNQNGPKRVSGEIEISNLVLRKDDFQNIALEIIRDETVEIQPTQTSRSKLRLRWPIYRTTLPATD</sequence>
<name>A0A9X1F551_9SPHN</name>